<evidence type="ECO:0000313" key="3">
    <source>
        <dbReference type="Proteomes" id="UP000789739"/>
    </source>
</evidence>
<protein>
    <submittedName>
        <fullName evidence="2">1693_t:CDS:1</fullName>
    </submittedName>
</protein>
<sequence length="181" mass="20073">RPKTRRLEPPWLIHIGGGGAVRHSHGHSGSWCRQSRSGRSIRLEEGRNCPRIRRSATALVRSWGPRYQRLGSSAVPRSRSLKRSEAARDFTSLGRTSRRNGSGNAPLNQRECKFDGYYDTSELCNKDKARRTQKSQAEAPGGAEPVRRQPVRPPAVAGAPTLRRGGPGAWLREHGPLRLSP</sequence>
<comment type="caution">
    <text evidence="2">The sequence shown here is derived from an EMBL/GenBank/DDBJ whole genome shotgun (WGS) entry which is preliminary data.</text>
</comment>
<dbReference type="EMBL" id="CAJVPI010005259">
    <property type="protein sequence ID" value="CAG8672912.1"/>
    <property type="molecule type" value="Genomic_DNA"/>
</dbReference>
<dbReference type="Proteomes" id="UP000789739">
    <property type="component" value="Unassembled WGS sequence"/>
</dbReference>
<gene>
    <name evidence="2" type="ORF">PBRASI_LOCUS11400</name>
</gene>
<evidence type="ECO:0000256" key="1">
    <source>
        <dbReference type="SAM" id="MobiDB-lite"/>
    </source>
</evidence>
<feature type="region of interest" description="Disordered" evidence="1">
    <location>
        <begin position="72"/>
        <end position="110"/>
    </location>
</feature>
<feature type="compositionally biased region" description="Basic and acidic residues" evidence="1">
    <location>
        <begin position="171"/>
        <end position="181"/>
    </location>
</feature>
<reference evidence="2" key="1">
    <citation type="submission" date="2021-06" db="EMBL/GenBank/DDBJ databases">
        <authorList>
            <person name="Kallberg Y."/>
            <person name="Tangrot J."/>
            <person name="Rosling A."/>
        </authorList>
    </citation>
    <scope>NUCLEOTIDE SEQUENCE</scope>
    <source>
        <strain evidence="2">BR232B</strain>
    </source>
</reference>
<accession>A0A9N9HGU2</accession>
<feature type="compositionally biased region" description="Polar residues" evidence="1">
    <location>
        <begin position="93"/>
        <end position="107"/>
    </location>
</feature>
<proteinExistence type="predicted"/>
<keyword evidence="3" id="KW-1185">Reference proteome</keyword>
<feature type="non-terminal residue" evidence="2">
    <location>
        <position position="181"/>
    </location>
</feature>
<feature type="region of interest" description="Disordered" evidence="1">
    <location>
        <begin position="125"/>
        <end position="181"/>
    </location>
</feature>
<name>A0A9N9HGU2_9GLOM</name>
<organism evidence="2 3">
    <name type="scientific">Paraglomus brasilianum</name>
    <dbReference type="NCBI Taxonomy" id="144538"/>
    <lineage>
        <taxon>Eukaryota</taxon>
        <taxon>Fungi</taxon>
        <taxon>Fungi incertae sedis</taxon>
        <taxon>Mucoromycota</taxon>
        <taxon>Glomeromycotina</taxon>
        <taxon>Glomeromycetes</taxon>
        <taxon>Paraglomerales</taxon>
        <taxon>Paraglomeraceae</taxon>
        <taxon>Paraglomus</taxon>
    </lineage>
</organism>
<evidence type="ECO:0000313" key="2">
    <source>
        <dbReference type="EMBL" id="CAG8672912.1"/>
    </source>
</evidence>
<dbReference type="AlphaFoldDB" id="A0A9N9HGU2"/>